<gene>
    <name evidence="1" type="ORF">A0U91_15925</name>
</gene>
<evidence type="ECO:0008006" key="3">
    <source>
        <dbReference type="Google" id="ProtNLM"/>
    </source>
</evidence>
<dbReference type="InterPro" id="IPR010179">
    <property type="entry name" value="CRISPR-assoc_prot_Cse3"/>
</dbReference>
<evidence type="ECO:0000313" key="2">
    <source>
        <dbReference type="Proteomes" id="UP000189055"/>
    </source>
</evidence>
<dbReference type="Gene3D" id="3.30.70.1200">
    <property type="entry name" value="Crispr-associated protein, domain 1"/>
    <property type="match status" value="1"/>
</dbReference>
<dbReference type="SMART" id="SM01101">
    <property type="entry name" value="CRISPR_assoc"/>
    <property type="match status" value="1"/>
</dbReference>
<protein>
    <recommendedName>
        <fullName evidence="3">Type I-E CRISPR-associated protein Cas6/Cse3/CasE</fullName>
    </recommendedName>
</protein>
<dbReference type="SUPFAM" id="SSF117987">
    <property type="entry name" value="CRISPR-associated protein"/>
    <property type="match status" value="2"/>
</dbReference>
<name>A0A1U9LJC9_9PROT</name>
<keyword evidence="1" id="KW-0614">Plasmid</keyword>
<organism evidence="1 2">
    <name type="scientific">Acetobacter persici</name>
    <dbReference type="NCBI Taxonomy" id="1076596"/>
    <lineage>
        <taxon>Bacteria</taxon>
        <taxon>Pseudomonadati</taxon>
        <taxon>Pseudomonadota</taxon>
        <taxon>Alphaproteobacteria</taxon>
        <taxon>Acetobacterales</taxon>
        <taxon>Acetobacteraceae</taxon>
        <taxon>Acetobacter</taxon>
    </lineage>
</organism>
<accession>A0A1U9LJC9</accession>
<dbReference type="NCBIfam" id="TIGR01907">
    <property type="entry name" value="casE_Cse3"/>
    <property type="match status" value="1"/>
</dbReference>
<dbReference type="CDD" id="cd09727">
    <property type="entry name" value="Cas6_I-E"/>
    <property type="match status" value="1"/>
</dbReference>
<dbReference type="KEGG" id="aper:A0U91_15925"/>
<dbReference type="Pfam" id="PF08798">
    <property type="entry name" value="CRISPR_assoc"/>
    <property type="match status" value="1"/>
</dbReference>
<dbReference type="Gene3D" id="3.30.70.1210">
    <property type="entry name" value="Crispr-associated protein, domain 2"/>
    <property type="match status" value="1"/>
</dbReference>
<dbReference type="EMBL" id="CP014688">
    <property type="protein sequence ID" value="AQT06498.1"/>
    <property type="molecule type" value="Genomic_DNA"/>
</dbReference>
<dbReference type="RefSeq" id="WP_077932124.1">
    <property type="nucleotide sequence ID" value="NZ_CP014688.1"/>
</dbReference>
<geneLocation type="plasmid" evidence="2">
    <name>pac1084_1</name>
</geneLocation>
<evidence type="ECO:0000313" key="1">
    <source>
        <dbReference type="EMBL" id="AQT06498.1"/>
    </source>
</evidence>
<reference evidence="1 2" key="1">
    <citation type="submission" date="2016-03" db="EMBL/GenBank/DDBJ databases">
        <title>Acetic acid bacteria sequencing.</title>
        <authorList>
            <person name="Brandt J."/>
            <person name="Jakob F."/>
            <person name="Vogel R.F."/>
        </authorList>
    </citation>
    <scope>NUCLEOTIDE SEQUENCE [LARGE SCALE GENOMIC DNA]</scope>
    <source>
        <strain evidence="1 2">TMW2.1084</strain>
        <plasmid evidence="2">pac1084_1</plasmid>
    </source>
</reference>
<dbReference type="Proteomes" id="UP000189055">
    <property type="component" value="Plasmid pAC1084_1"/>
</dbReference>
<sequence>MFISRLTLSTSPSARALAGFWQSPNAGQRKSAQHNLLWSVFADTKDRERDFIWREESEGKFTVLSHRPPQQNDLFEPHQVKDFSPKLQAGSSIIFKLRANATRSRDNGRLRVDVVMDALHGLPKEDRALCRMDVAQAEGEAWLKRQGEGHGFEVIGCSVDAYTAETVQRFSVRAKNTPKFGILDLSGGLKITDPEKFIQKVSFGFGRAKSFGCGLMLLRK</sequence>
<proteinExistence type="predicted"/>
<dbReference type="AlphaFoldDB" id="A0A1U9LJC9"/>